<evidence type="ECO:0000256" key="5">
    <source>
        <dbReference type="ARBA" id="ARBA00022723"/>
    </source>
</evidence>
<evidence type="ECO:0000256" key="8">
    <source>
        <dbReference type="SAM" id="MobiDB-lite"/>
    </source>
</evidence>
<dbReference type="InterPro" id="IPR008930">
    <property type="entry name" value="Terpenoid_cyclase/PrenylTrfase"/>
</dbReference>
<dbReference type="KEGG" id="fcy:FRACYDRAFT_193048"/>
<keyword evidence="7" id="KW-0862">Zinc</keyword>
<proteinExistence type="inferred from homology"/>
<evidence type="ECO:0000256" key="7">
    <source>
        <dbReference type="ARBA" id="ARBA00022833"/>
    </source>
</evidence>
<dbReference type="Gene3D" id="1.50.10.20">
    <property type="match status" value="1"/>
</dbReference>
<feature type="compositionally biased region" description="Low complexity" evidence="8">
    <location>
        <begin position="78"/>
        <end position="87"/>
    </location>
</feature>
<reference evidence="10 11" key="1">
    <citation type="submission" date="2016-09" db="EMBL/GenBank/DDBJ databases">
        <title>Extensive genetic diversity and differential bi-allelic expression allows diatom success in the polar Southern Ocean.</title>
        <authorList>
            <consortium name="DOE Joint Genome Institute"/>
            <person name="Mock T."/>
            <person name="Otillar R.P."/>
            <person name="Strauss J."/>
            <person name="Dupont C."/>
            <person name="Frickenhaus S."/>
            <person name="Maumus F."/>
            <person name="Mcmullan M."/>
            <person name="Sanges R."/>
            <person name="Schmutz J."/>
            <person name="Toseland A."/>
            <person name="Valas R."/>
            <person name="Veluchamy A."/>
            <person name="Ward B.J."/>
            <person name="Allen A."/>
            <person name="Barry K."/>
            <person name="Falciatore A."/>
            <person name="Ferrante M."/>
            <person name="Fortunato A.E."/>
            <person name="Gloeckner G."/>
            <person name="Gruber A."/>
            <person name="Hipkin R."/>
            <person name="Janech M."/>
            <person name="Kroth P."/>
            <person name="Leese F."/>
            <person name="Lindquist E."/>
            <person name="Lyon B.R."/>
            <person name="Martin J."/>
            <person name="Mayer C."/>
            <person name="Parker M."/>
            <person name="Quesneville H."/>
            <person name="Raymond J."/>
            <person name="Uhlig C."/>
            <person name="Valentin K.U."/>
            <person name="Worden A.Z."/>
            <person name="Armbrust E.V."/>
            <person name="Bowler C."/>
            <person name="Green B."/>
            <person name="Moulton V."/>
            <person name="Van Oosterhout C."/>
            <person name="Grigoriev I."/>
        </authorList>
    </citation>
    <scope>NUCLEOTIDE SEQUENCE [LARGE SCALE GENOMIC DNA]</scope>
    <source>
        <strain evidence="10 11">CCMP1102</strain>
    </source>
</reference>
<dbReference type="AlphaFoldDB" id="A0A1E7EZH0"/>
<dbReference type="PANTHER" id="PTHR11774:SF6">
    <property type="entry name" value="PROTEIN FARNESYLTRANSFERASE SUBUNIT BETA"/>
    <property type="match status" value="1"/>
</dbReference>
<dbReference type="InParanoid" id="A0A1E7EZH0"/>
<dbReference type="FunCoup" id="A0A1E7EZH0">
    <property type="interactions" value="90"/>
</dbReference>
<dbReference type="Pfam" id="PF00432">
    <property type="entry name" value="Prenyltrans"/>
    <property type="match status" value="1"/>
</dbReference>
<evidence type="ECO:0000256" key="6">
    <source>
        <dbReference type="ARBA" id="ARBA00022737"/>
    </source>
</evidence>
<feature type="region of interest" description="Disordered" evidence="8">
    <location>
        <begin position="1"/>
        <end position="21"/>
    </location>
</feature>
<evidence type="ECO:0000259" key="9">
    <source>
        <dbReference type="Pfam" id="PF00432"/>
    </source>
</evidence>
<keyword evidence="3" id="KW-0637">Prenyltransferase</keyword>
<dbReference type="EMBL" id="KV784369">
    <property type="protein sequence ID" value="OEU11229.1"/>
    <property type="molecule type" value="Genomic_DNA"/>
</dbReference>
<gene>
    <name evidence="10" type="ORF">FRACYDRAFT_193048</name>
</gene>
<evidence type="ECO:0000256" key="3">
    <source>
        <dbReference type="ARBA" id="ARBA00022602"/>
    </source>
</evidence>
<feature type="domain" description="Prenyltransferase alpha-alpha toroid" evidence="9">
    <location>
        <begin position="93"/>
        <end position="473"/>
    </location>
</feature>
<dbReference type="SUPFAM" id="SSF48239">
    <property type="entry name" value="Terpenoid cyclases/Protein prenyltransferases"/>
    <property type="match status" value="1"/>
</dbReference>
<feature type="compositionally biased region" description="Low complexity" evidence="8">
    <location>
        <begin position="1"/>
        <end position="10"/>
    </location>
</feature>
<evidence type="ECO:0000256" key="4">
    <source>
        <dbReference type="ARBA" id="ARBA00022679"/>
    </source>
</evidence>
<dbReference type="GO" id="GO:0004660">
    <property type="term" value="F:protein farnesyltransferase activity"/>
    <property type="evidence" value="ECO:0007669"/>
    <property type="project" value="TreeGrafter"/>
</dbReference>
<dbReference type="OrthoDB" id="10261146at2759"/>
<dbReference type="GO" id="GO:0046872">
    <property type="term" value="F:metal ion binding"/>
    <property type="evidence" value="ECO:0007669"/>
    <property type="project" value="UniProtKB-KW"/>
</dbReference>
<protein>
    <submittedName>
        <fullName evidence="10">Terpenoid cyclases/Protein prenyltransferase</fullName>
    </submittedName>
</protein>
<keyword evidence="4 10" id="KW-0808">Transferase</keyword>
<evidence type="ECO:0000313" key="10">
    <source>
        <dbReference type="EMBL" id="OEU11229.1"/>
    </source>
</evidence>
<evidence type="ECO:0000313" key="11">
    <source>
        <dbReference type="Proteomes" id="UP000095751"/>
    </source>
</evidence>
<keyword evidence="11" id="KW-1185">Reference proteome</keyword>
<feature type="region of interest" description="Disordered" evidence="8">
    <location>
        <begin position="63"/>
        <end position="87"/>
    </location>
</feature>
<dbReference type="PANTHER" id="PTHR11774">
    <property type="entry name" value="GERANYLGERANYL TRANSFERASE TYPE BETA SUBUNIT"/>
    <property type="match status" value="1"/>
</dbReference>
<organism evidence="10 11">
    <name type="scientific">Fragilariopsis cylindrus CCMP1102</name>
    <dbReference type="NCBI Taxonomy" id="635003"/>
    <lineage>
        <taxon>Eukaryota</taxon>
        <taxon>Sar</taxon>
        <taxon>Stramenopiles</taxon>
        <taxon>Ochrophyta</taxon>
        <taxon>Bacillariophyta</taxon>
        <taxon>Bacillariophyceae</taxon>
        <taxon>Bacillariophycidae</taxon>
        <taxon>Bacillariales</taxon>
        <taxon>Bacillariaceae</taxon>
        <taxon>Fragilariopsis</taxon>
    </lineage>
</organism>
<dbReference type="GO" id="GO:0005965">
    <property type="term" value="C:protein farnesyltransferase complex"/>
    <property type="evidence" value="ECO:0007669"/>
    <property type="project" value="TreeGrafter"/>
</dbReference>
<dbReference type="Proteomes" id="UP000095751">
    <property type="component" value="Unassembled WGS sequence"/>
</dbReference>
<name>A0A1E7EZH0_9STRA</name>
<keyword evidence="5" id="KW-0479">Metal-binding</keyword>
<sequence>MASSSSSSSSKNNDHKPPPLFNIIETSTTVLQKQTEKECSSYFIDLSRLSVSEIKNLQQIGLLSSSSDDDDDGKEETQNQNENPPQVPLQVQLLKQKHCRYLEQVWKNPLKAPFVSLDSSRPWMLYWCLNGYDLMMNSSSSSSSASSSKGKKMISLLPAKYYCGGFGGGPGQMAHAATTYAAILSLCILATSKQILKEIRIPLYRWMCSLQVVSSSSSSGATTTNIASNGIGGYRMAHDSEIDVRATYTVVCCAQLLGLLKTKKIPSTDTSNTVNTVLGRQEVINYVISCQTYEGGFGSEPFTEAHGGYTFCGIAALKLLLGDTTTTTTTTTNKLNSNLNLNSLTGWLSRRQTTYEGGFSGRTNKLVDGCYSFWQGILIPLSFPLLYNIAKLERYILLCAQEPTGGLRDKPSKSRDFYHTCYNLCGLSIAQQHHATTTATATTTNDDDENDDDETFGDQKQTLLNYTHPVYNIRIDRVAKILDMNWK</sequence>
<evidence type="ECO:0000256" key="2">
    <source>
        <dbReference type="ARBA" id="ARBA00010497"/>
    </source>
</evidence>
<comment type="cofactor">
    <cofactor evidence="1">
        <name>Zn(2+)</name>
        <dbReference type="ChEBI" id="CHEBI:29105"/>
    </cofactor>
</comment>
<dbReference type="InterPro" id="IPR001330">
    <property type="entry name" value="Prenyltrans"/>
</dbReference>
<accession>A0A1E7EZH0</accession>
<evidence type="ECO:0000256" key="1">
    <source>
        <dbReference type="ARBA" id="ARBA00001947"/>
    </source>
</evidence>
<keyword evidence="6" id="KW-0677">Repeat</keyword>
<dbReference type="InterPro" id="IPR045089">
    <property type="entry name" value="PGGT1B-like"/>
</dbReference>
<comment type="similarity">
    <text evidence="2">Belongs to the protein prenyltransferase subunit beta family.</text>
</comment>